<gene>
    <name evidence="2" type="ORF">JG688_00014215</name>
</gene>
<dbReference type="Pfam" id="PF13358">
    <property type="entry name" value="DDE_3"/>
    <property type="match status" value="1"/>
</dbReference>
<evidence type="ECO:0000313" key="2">
    <source>
        <dbReference type="EMBL" id="KAG6950317.1"/>
    </source>
</evidence>
<name>A0A8J5MDJ9_9STRA</name>
<evidence type="ECO:0000259" key="1">
    <source>
        <dbReference type="Pfam" id="PF13358"/>
    </source>
</evidence>
<sequence>MEGTVDHLEFTECCQDFVHCPSGPVHQYPGRNSVWILDGATIHRHPEILHYLRSVGIVAIFLPAYCPLFNPIEFLFGYVKRSFQRHYLESSGCDLLPFVVQTFRRSQKFNMSKVFQHCCWKLQGYFDPVGSLSIERRDQLELNVEDTNQDGLDFTEIESES</sequence>
<comment type="caution">
    <text evidence="2">The sequence shown here is derived from an EMBL/GenBank/DDBJ whole genome shotgun (WGS) entry which is preliminary data.</text>
</comment>
<organism evidence="2 3">
    <name type="scientific">Phytophthora aleatoria</name>
    <dbReference type="NCBI Taxonomy" id="2496075"/>
    <lineage>
        <taxon>Eukaryota</taxon>
        <taxon>Sar</taxon>
        <taxon>Stramenopiles</taxon>
        <taxon>Oomycota</taxon>
        <taxon>Peronosporomycetes</taxon>
        <taxon>Peronosporales</taxon>
        <taxon>Peronosporaceae</taxon>
        <taxon>Phytophthora</taxon>
    </lineage>
</organism>
<dbReference type="InterPro" id="IPR038717">
    <property type="entry name" value="Tc1-like_DDE_dom"/>
</dbReference>
<dbReference type="EMBL" id="JAENGY010001319">
    <property type="protein sequence ID" value="KAG6950317.1"/>
    <property type="molecule type" value="Genomic_DNA"/>
</dbReference>
<accession>A0A8J5MDJ9</accession>
<protein>
    <recommendedName>
        <fullName evidence="1">Tc1-like transposase DDE domain-containing protein</fullName>
    </recommendedName>
</protein>
<reference evidence="2" key="1">
    <citation type="submission" date="2021-01" db="EMBL/GenBank/DDBJ databases">
        <title>Phytophthora aleatoria, a newly-described species from Pinus radiata is distinct from Phytophthora cactorum isolates based on comparative genomics.</title>
        <authorList>
            <person name="Mcdougal R."/>
            <person name="Panda P."/>
            <person name="Williams N."/>
            <person name="Studholme D.J."/>
        </authorList>
    </citation>
    <scope>NUCLEOTIDE SEQUENCE</scope>
    <source>
        <strain evidence="2">NZFS 4037</strain>
    </source>
</reference>
<keyword evidence="3" id="KW-1185">Reference proteome</keyword>
<evidence type="ECO:0000313" key="3">
    <source>
        <dbReference type="Proteomes" id="UP000709295"/>
    </source>
</evidence>
<dbReference type="Proteomes" id="UP000709295">
    <property type="component" value="Unassembled WGS sequence"/>
</dbReference>
<proteinExistence type="predicted"/>
<feature type="domain" description="Tc1-like transposase DDE" evidence="1">
    <location>
        <begin position="2"/>
        <end position="88"/>
    </location>
</feature>
<dbReference type="AlphaFoldDB" id="A0A8J5MDJ9"/>